<dbReference type="InterPro" id="IPR018929">
    <property type="entry name" value="DUF2510"/>
</dbReference>
<dbReference type="EMBL" id="JAENHP010000001">
    <property type="protein sequence ID" value="MBM2614578.1"/>
    <property type="molecule type" value="Genomic_DNA"/>
</dbReference>
<keyword evidence="1" id="KW-0812">Transmembrane</keyword>
<keyword evidence="1" id="KW-1133">Transmembrane helix</keyword>
<dbReference type="Proteomes" id="UP000632138">
    <property type="component" value="Unassembled WGS sequence"/>
</dbReference>
<feature type="domain" description="DUF2510" evidence="2">
    <location>
        <begin position="67"/>
        <end position="96"/>
    </location>
</feature>
<reference evidence="3 4" key="1">
    <citation type="submission" date="2021-01" db="EMBL/GenBank/DDBJ databases">
        <title>Actinoplanes sp. nov. LDG1-06 isolated from lichen.</title>
        <authorList>
            <person name="Saeng-In P."/>
            <person name="Phongsopitanun W."/>
            <person name="Kanchanasin P."/>
            <person name="Yuki M."/>
            <person name="Kudo T."/>
            <person name="Ohkuma M."/>
            <person name="Tanasupawat S."/>
        </authorList>
    </citation>
    <scope>NUCLEOTIDE SEQUENCE [LARGE SCALE GENOMIC DNA]</scope>
    <source>
        <strain evidence="3 4">LDG1-06</strain>
    </source>
</reference>
<comment type="caution">
    <text evidence="3">The sequence shown here is derived from an EMBL/GenBank/DDBJ whole genome shotgun (WGS) entry which is preliminary data.</text>
</comment>
<keyword evidence="4" id="KW-1185">Reference proteome</keyword>
<evidence type="ECO:0000259" key="2">
    <source>
        <dbReference type="Pfam" id="PF10708"/>
    </source>
</evidence>
<sequence length="381" mass="39076">MSSVPPQNPGFSTPHGDAVVAAYASGEAAESIAARFGLTVAAVEAVVARETTVNAEAAAGSRQSAPAGWYADPGNSSAQRWWDGQQWTDVARMAPALAQPVTPPAYANLYQASEPHDGTPSTGKRRIVAITAGVAAVALLAGGAIAAVASYSAKSELCDIIGSQDAYDQAGGDEPDSLGKIEAVAERIHTLAGRLVFSGELKDASVGFADSLQTMVTYSRAGLDDTATADPATADRMNDIALSGVENLSQMQRSCELAVTGRLGEGAGVTAEMADKSAQSDVRGAVSEVEQYYTDMGNFYPNAGLAGDNRGGSTPQLALDGSARAITLSENTQLYYVPASGSTYRICATNTGGSGKWYAYDSARGGSVEVISPPADPTLCA</sequence>
<gene>
    <name evidence="3" type="ORF">JIG36_03290</name>
</gene>
<dbReference type="RefSeq" id="WP_203374454.1">
    <property type="nucleotide sequence ID" value="NZ_JAENHP010000001.1"/>
</dbReference>
<evidence type="ECO:0000313" key="4">
    <source>
        <dbReference type="Proteomes" id="UP000632138"/>
    </source>
</evidence>
<proteinExistence type="predicted"/>
<evidence type="ECO:0000313" key="3">
    <source>
        <dbReference type="EMBL" id="MBM2614578.1"/>
    </source>
</evidence>
<keyword evidence="1" id="KW-0472">Membrane</keyword>
<protein>
    <submittedName>
        <fullName evidence="3">DUF2510 domain-containing protein</fullName>
    </submittedName>
</protein>
<organism evidence="3 4">
    <name type="scientific">Paractinoplanes ovalisporus</name>
    <dbReference type="NCBI Taxonomy" id="2810368"/>
    <lineage>
        <taxon>Bacteria</taxon>
        <taxon>Bacillati</taxon>
        <taxon>Actinomycetota</taxon>
        <taxon>Actinomycetes</taxon>
        <taxon>Micromonosporales</taxon>
        <taxon>Micromonosporaceae</taxon>
        <taxon>Paractinoplanes</taxon>
    </lineage>
</organism>
<feature type="transmembrane region" description="Helical" evidence="1">
    <location>
        <begin position="127"/>
        <end position="151"/>
    </location>
</feature>
<dbReference type="Pfam" id="PF10708">
    <property type="entry name" value="DUF2510"/>
    <property type="match status" value="1"/>
</dbReference>
<name>A0ABS2A404_9ACTN</name>
<evidence type="ECO:0000256" key="1">
    <source>
        <dbReference type="SAM" id="Phobius"/>
    </source>
</evidence>
<accession>A0ABS2A404</accession>